<dbReference type="InterPro" id="IPR009057">
    <property type="entry name" value="Homeodomain-like_sf"/>
</dbReference>
<evidence type="ECO:0008006" key="2">
    <source>
        <dbReference type="Google" id="ProtNLM"/>
    </source>
</evidence>
<dbReference type="SUPFAM" id="SSF46689">
    <property type="entry name" value="Homeodomain-like"/>
    <property type="match status" value="1"/>
</dbReference>
<sequence>MVRITKKQKLENDKKYKHVVLKLFLTEGHEALTHARVAQELSISISTLQGYFPTVDVMKRVVHEHIIPLMIESLDFSYPSTFHDSWEKALTEKPFRHSIELMFFHASQQSTVRDINLQIKEEFQKVIGANFCSDIQQAIDLAVGRSLFTLLYCADSSTDKL</sequence>
<dbReference type="EMBL" id="KP795585">
    <property type="protein sequence ID" value="AKN38465.1"/>
    <property type="molecule type" value="Genomic_DNA"/>
</dbReference>
<reference evidence="1" key="1">
    <citation type="journal article" date="2015" name="MBio">
        <title>Eco-Evolutionary Dynamics of Episomes among Ecologically Cohesive Bacterial Populations.</title>
        <authorList>
            <person name="Xue H."/>
            <person name="Cordero O.X."/>
            <person name="Camas F.M."/>
            <person name="Trimble W."/>
            <person name="Meyer F."/>
            <person name="Guglielmini J."/>
            <person name="Rocha E.P."/>
            <person name="Polz M.F."/>
        </authorList>
    </citation>
    <scope>NUCLEOTIDE SEQUENCE</scope>
    <source>
        <strain evidence="1">5S_268</strain>
    </source>
</reference>
<dbReference type="Gene3D" id="1.10.357.10">
    <property type="entry name" value="Tetracycline Repressor, domain 2"/>
    <property type="match status" value="1"/>
</dbReference>
<evidence type="ECO:0000313" key="1">
    <source>
        <dbReference type="EMBL" id="AKN38465.1"/>
    </source>
</evidence>
<dbReference type="RefSeq" id="WP_371706541.1">
    <property type="nucleotide sequence ID" value="NZ_JBGOOE010000032.1"/>
</dbReference>
<dbReference type="Pfam" id="PF18285">
    <property type="entry name" value="LuxT_C"/>
    <property type="match status" value="1"/>
</dbReference>
<proteinExistence type="predicted"/>
<organism evidence="1">
    <name type="scientific">Vibrio splendidus</name>
    <dbReference type="NCBI Taxonomy" id="29497"/>
    <lineage>
        <taxon>Bacteria</taxon>
        <taxon>Pseudomonadati</taxon>
        <taxon>Pseudomonadota</taxon>
        <taxon>Gammaproteobacteria</taxon>
        <taxon>Vibrionales</taxon>
        <taxon>Vibrionaceae</taxon>
        <taxon>Vibrio</taxon>
    </lineage>
</organism>
<dbReference type="AlphaFoldDB" id="A0A0H3ZQF0"/>
<name>A0A0H3ZQF0_VIBSP</name>
<accession>A0A0H3ZQF0</accession>
<protein>
    <recommendedName>
        <fullName evidence="2">TetR/AcrR family transcriptional regulator</fullName>
    </recommendedName>
</protein>